<sequence>MLCSCVGVAPLQAQRMCKSQVQAAGFSHLTASFSSPCSFRASYLRATSSSERAGLGALHQCPSACCVLLFAAVSCCQNTMNVVGRCGCVLDAPMGHLRVHLLVQDVLLLPALTHPALSFSFIIKSSTCWHHWTVDGCWSWSCCCPSNQQNRAHAAPILKLKSYFSEAAFLCIHGCFSALLQCAMSHPCLKKNRMRMC</sequence>
<dbReference type="AlphaFoldDB" id="A0A0L9U439"/>
<gene>
    <name evidence="1" type="ORF">LR48_Vigan03g093200</name>
</gene>
<evidence type="ECO:0000313" key="2">
    <source>
        <dbReference type="Proteomes" id="UP000053144"/>
    </source>
</evidence>
<dbReference type="EMBL" id="CM003373">
    <property type="protein sequence ID" value="KOM37550.1"/>
    <property type="molecule type" value="Genomic_DNA"/>
</dbReference>
<evidence type="ECO:0000313" key="1">
    <source>
        <dbReference type="EMBL" id="KOM37550.1"/>
    </source>
</evidence>
<dbReference type="Proteomes" id="UP000053144">
    <property type="component" value="Chromosome 3"/>
</dbReference>
<accession>A0A0L9U439</accession>
<proteinExistence type="predicted"/>
<name>A0A0L9U439_PHAAN</name>
<organism evidence="1 2">
    <name type="scientific">Phaseolus angularis</name>
    <name type="common">Azuki bean</name>
    <name type="synonym">Vigna angularis</name>
    <dbReference type="NCBI Taxonomy" id="3914"/>
    <lineage>
        <taxon>Eukaryota</taxon>
        <taxon>Viridiplantae</taxon>
        <taxon>Streptophyta</taxon>
        <taxon>Embryophyta</taxon>
        <taxon>Tracheophyta</taxon>
        <taxon>Spermatophyta</taxon>
        <taxon>Magnoliopsida</taxon>
        <taxon>eudicotyledons</taxon>
        <taxon>Gunneridae</taxon>
        <taxon>Pentapetalae</taxon>
        <taxon>rosids</taxon>
        <taxon>fabids</taxon>
        <taxon>Fabales</taxon>
        <taxon>Fabaceae</taxon>
        <taxon>Papilionoideae</taxon>
        <taxon>50 kb inversion clade</taxon>
        <taxon>NPAAA clade</taxon>
        <taxon>indigoferoid/millettioid clade</taxon>
        <taxon>Phaseoleae</taxon>
        <taxon>Vigna</taxon>
    </lineage>
</organism>
<reference evidence="2" key="1">
    <citation type="journal article" date="2015" name="Proc. Natl. Acad. Sci. U.S.A.">
        <title>Genome sequencing of adzuki bean (Vigna angularis) provides insight into high starch and low fat accumulation and domestication.</title>
        <authorList>
            <person name="Yang K."/>
            <person name="Tian Z."/>
            <person name="Chen C."/>
            <person name="Luo L."/>
            <person name="Zhao B."/>
            <person name="Wang Z."/>
            <person name="Yu L."/>
            <person name="Li Y."/>
            <person name="Sun Y."/>
            <person name="Li W."/>
            <person name="Chen Y."/>
            <person name="Li Y."/>
            <person name="Zhang Y."/>
            <person name="Ai D."/>
            <person name="Zhao J."/>
            <person name="Shang C."/>
            <person name="Ma Y."/>
            <person name="Wu B."/>
            <person name="Wang M."/>
            <person name="Gao L."/>
            <person name="Sun D."/>
            <person name="Zhang P."/>
            <person name="Guo F."/>
            <person name="Wang W."/>
            <person name="Li Y."/>
            <person name="Wang J."/>
            <person name="Varshney R.K."/>
            <person name="Wang J."/>
            <person name="Ling H.Q."/>
            <person name="Wan P."/>
        </authorList>
    </citation>
    <scope>NUCLEOTIDE SEQUENCE</scope>
    <source>
        <strain evidence="2">cv. Jingnong 6</strain>
    </source>
</reference>
<protein>
    <submittedName>
        <fullName evidence="1">Uncharacterized protein</fullName>
    </submittedName>
</protein>
<dbReference type="Gramene" id="KOM37550">
    <property type="protein sequence ID" value="KOM37550"/>
    <property type="gene ID" value="LR48_Vigan03g093200"/>
</dbReference>